<accession>A0A0E9NDR1</accession>
<feature type="region of interest" description="Disordered" evidence="1">
    <location>
        <begin position="287"/>
        <end position="308"/>
    </location>
</feature>
<feature type="compositionally biased region" description="Polar residues" evidence="1">
    <location>
        <begin position="495"/>
        <end position="505"/>
    </location>
</feature>
<feature type="compositionally biased region" description="Basic and acidic residues" evidence="1">
    <location>
        <begin position="389"/>
        <end position="401"/>
    </location>
</feature>
<dbReference type="InterPro" id="IPR018853">
    <property type="entry name" value="DUF2457"/>
</dbReference>
<dbReference type="EMBL" id="BACD03000012">
    <property type="protein sequence ID" value="GAO47974.1"/>
    <property type="molecule type" value="Genomic_DNA"/>
</dbReference>
<evidence type="ECO:0000313" key="2">
    <source>
        <dbReference type="EMBL" id="GAO47974.1"/>
    </source>
</evidence>
<dbReference type="Pfam" id="PF10446">
    <property type="entry name" value="DUF2457"/>
    <property type="match status" value="1"/>
</dbReference>
<feature type="compositionally biased region" description="Polar residues" evidence="1">
    <location>
        <begin position="90"/>
        <end position="114"/>
    </location>
</feature>
<feature type="compositionally biased region" description="Low complexity" evidence="1">
    <location>
        <begin position="345"/>
        <end position="357"/>
    </location>
</feature>
<feature type="compositionally biased region" description="Basic and acidic residues" evidence="1">
    <location>
        <begin position="198"/>
        <end position="217"/>
    </location>
</feature>
<reference evidence="2 3" key="1">
    <citation type="journal article" date="2011" name="J. Gen. Appl. Microbiol.">
        <title>Draft genome sequencing of the enigmatic yeast Saitoella complicata.</title>
        <authorList>
            <person name="Nishida H."/>
            <person name="Hamamoto M."/>
            <person name="Sugiyama J."/>
        </authorList>
    </citation>
    <scope>NUCLEOTIDE SEQUENCE [LARGE SCALE GENOMIC DNA]</scope>
    <source>
        <strain evidence="2 3">NRRL Y-17804</strain>
    </source>
</reference>
<feature type="region of interest" description="Disordered" evidence="1">
    <location>
        <begin position="588"/>
        <end position="624"/>
    </location>
</feature>
<evidence type="ECO:0000313" key="3">
    <source>
        <dbReference type="Proteomes" id="UP000033140"/>
    </source>
</evidence>
<feature type="compositionally biased region" description="Acidic residues" evidence="1">
    <location>
        <begin position="421"/>
        <end position="489"/>
    </location>
</feature>
<feature type="compositionally biased region" description="Basic and acidic residues" evidence="1">
    <location>
        <begin position="408"/>
        <end position="420"/>
    </location>
</feature>
<gene>
    <name evidence="2" type="ORF">G7K_2166-t1</name>
</gene>
<comment type="caution">
    <text evidence="2">The sequence shown here is derived from an EMBL/GenBank/DDBJ whole genome shotgun (WGS) entry which is preliminary data.</text>
</comment>
<sequence length="714" mass="78114">MPSPQHERERIALDYFSLAPLENVVKGLSDVNYNIPGAYPATLPNAETYHHQRPSIVIPANCQTDEFGKRLISPPLEAPKSLLTAMLVSPTTTAEEGSTIPSSPEMSLAGNESTSSEEECDQKLKKRTVKFGISPRTRVVPPTPKSTPVDKVPSPMKKPSIKFACVPSASESEAQAPAPVRKVTLARSPAPHRPSALHVREKSSSSEEKEKKEEQVPVRRTIKFACAPAPAKDKSPVVSESEQAPPKQRSIKFACPANPKTAPVVTVAAEQPVQAQAQEKRKSIKFACVPHKTTTPTHTASESEQPATRMNASVTVKFAACAAVTSESEGGDVSSRSHGRMHWDSTTASAITTAATSPDHHHHFFDTSRRTSASHDASSRRPSGVGERYLPERSTDAHMKTVDGVLQKAKEDELARMAREIEEEEEEDEELDEEEEGYVEDDEYDEDDDEDVEVFGAEDEYEDEEDEEGEQEENDNVDDEDEDAEDTDEGIISRGEQTPRATGSSMRLHLPPRSPSCFLIPLTGPPLTPSAQLADRLPDAVDFVAGRMEEDQAAEEAFANAVEEKRARQRVITPQDIDPYFPDDVVEDEEEVPKEVLGKSPPPAPRRRLSPPAVNLNRTKSLPGRNRTSCRAVAICPPKPLSSSVNIAQLQQPRRRRGALDIVKGLERKKAKRKGLLNAPMRECLAVGAGAAKMAEMAKGLCGKKVEGLWVLSV</sequence>
<dbReference type="STRING" id="698492.A0A0E9NDR1"/>
<name>A0A0E9NDR1_SAICN</name>
<dbReference type="AlphaFoldDB" id="A0A0E9NDR1"/>
<feature type="region of interest" description="Disordered" evidence="1">
    <location>
        <begin position="90"/>
        <end position="119"/>
    </location>
</feature>
<proteinExistence type="predicted"/>
<reference evidence="2 3" key="2">
    <citation type="journal article" date="2014" name="J. Gen. Appl. Microbiol.">
        <title>The early diverging ascomycetous budding yeast Saitoella complicata has three histone deacetylases belonging to the Clr6, Hos2, and Rpd3 lineages.</title>
        <authorList>
            <person name="Nishida H."/>
            <person name="Matsumoto T."/>
            <person name="Kondo S."/>
            <person name="Hamamoto M."/>
            <person name="Yoshikawa H."/>
        </authorList>
    </citation>
    <scope>NUCLEOTIDE SEQUENCE [LARGE SCALE GENOMIC DNA]</scope>
    <source>
        <strain evidence="2 3">NRRL Y-17804</strain>
    </source>
</reference>
<feature type="region of interest" description="Disordered" evidence="1">
    <location>
        <begin position="135"/>
        <end position="255"/>
    </location>
</feature>
<organism evidence="2 3">
    <name type="scientific">Saitoella complicata (strain BCRC 22490 / CBS 7301 / JCM 7358 / NBRC 10748 / NRRL Y-17804)</name>
    <dbReference type="NCBI Taxonomy" id="698492"/>
    <lineage>
        <taxon>Eukaryota</taxon>
        <taxon>Fungi</taxon>
        <taxon>Dikarya</taxon>
        <taxon>Ascomycota</taxon>
        <taxon>Taphrinomycotina</taxon>
        <taxon>Taphrinomycotina incertae sedis</taxon>
        <taxon>Saitoella</taxon>
    </lineage>
</organism>
<feature type="compositionally biased region" description="Polar residues" evidence="1">
    <location>
        <begin position="292"/>
        <end position="308"/>
    </location>
</feature>
<keyword evidence="3" id="KW-1185">Reference proteome</keyword>
<dbReference type="RefSeq" id="XP_019021828.1">
    <property type="nucleotide sequence ID" value="XM_019172065.1"/>
</dbReference>
<evidence type="ECO:0000256" key="1">
    <source>
        <dbReference type="SAM" id="MobiDB-lite"/>
    </source>
</evidence>
<dbReference type="Proteomes" id="UP000033140">
    <property type="component" value="Unassembled WGS sequence"/>
</dbReference>
<feature type="region of interest" description="Disordered" evidence="1">
    <location>
        <begin position="326"/>
        <end position="512"/>
    </location>
</feature>
<protein>
    <submittedName>
        <fullName evidence="2">Uncharacterized protein</fullName>
    </submittedName>
</protein>
<reference evidence="2 3" key="3">
    <citation type="journal article" date="2015" name="Genome Announc.">
        <title>Draft Genome Sequence of the Archiascomycetous Yeast Saitoella complicata.</title>
        <authorList>
            <person name="Yamauchi K."/>
            <person name="Kondo S."/>
            <person name="Hamamoto M."/>
            <person name="Takahashi Y."/>
            <person name="Ogura Y."/>
            <person name="Hayashi T."/>
            <person name="Nishida H."/>
        </authorList>
    </citation>
    <scope>NUCLEOTIDE SEQUENCE [LARGE SCALE GENOMIC DNA]</scope>
    <source>
        <strain evidence="2 3">NRRL Y-17804</strain>
    </source>
</reference>
<feature type="compositionally biased region" description="Low complexity" evidence="1">
    <location>
        <begin position="167"/>
        <end position="179"/>
    </location>
</feature>